<dbReference type="SUPFAM" id="SSF51306">
    <property type="entry name" value="LexA/Signal peptidase"/>
    <property type="match status" value="1"/>
</dbReference>
<reference evidence="7" key="1">
    <citation type="submission" date="2021-03" db="EMBL/GenBank/DDBJ databases">
        <title>Legionella lytica PCM 2298.</title>
        <authorList>
            <person name="Koper P."/>
        </authorList>
    </citation>
    <scope>NUCLEOTIDE SEQUENCE</scope>
    <source>
        <strain evidence="7">PCM 2298</strain>
    </source>
</reference>
<name>A0ABY4YAL7_9GAMM</name>
<evidence type="ECO:0000313" key="7">
    <source>
        <dbReference type="EMBL" id="USQ14507.1"/>
    </source>
</evidence>
<dbReference type="Gene3D" id="2.10.109.10">
    <property type="entry name" value="Umud Fragment, subunit A"/>
    <property type="match status" value="1"/>
</dbReference>
<dbReference type="InterPro" id="IPR014139">
    <property type="entry name" value="Peptidase_S26C_TraF"/>
</dbReference>
<comment type="subcellular location">
    <subcellularLocation>
        <location evidence="1">Periplasm</location>
    </subcellularLocation>
</comment>
<dbReference type="EMBL" id="CP071527">
    <property type="protein sequence ID" value="USQ14507.1"/>
    <property type="molecule type" value="Genomic_DNA"/>
</dbReference>
<organism evidence="7 8">
    <name type="scientific">Legionella lytica</name>
    <dbReference type="NCBI Taxonomy" id="96232"/>
    <lineage>
        <taxon>Bacteria</taxon>
        <taxon>Pseudomonadati</taxon>
        <taxon>Pseudomonadota</taxon>
        <taxon>Gammaproteobacteria</taxon>
        <taxon>Legionellales</taxon>
        <taxon>Legionellaceae</taxon>
        <taxon>Legionella</taxon>
    </lineage>
</organism>
<proteinExistence type="inferred from homology"/>
<gene>
    <name evidence="7" type="primary">traF</name>
    <name evidence="7" type="ORF">J2N86_04105</name>
</gene>
<evidence type="ECO:0000256" key="4">
    <source>
        <dbReference type="ARBA" id="ARBA00022764"/>
    </source>
</evidence>
<keyword evidence="3" id="KW-0732">Signal</keyword>
<dbReference type="Pfam" id="PF10502">
    <property type="entry name" value="Peptidase_S26"/>
    <property type="match status" value="1"/>
</dbReference>
<evidence type="ECO:0000313" key="8">
    <source>
        <dbReference type="Proteomes" id="UP001057474"/>
    </source>
</evidence>
<keyword evidence="5" id="KW-0184">Conjugation</keyword>
<dbReference type="InterPro" id="IPR019533">
    <property type="entry name" value="Peptidase_S26"/>
</dbReference>
<protein>
    <submittedName>
        <fullName evidence="7">Conjugative transfer signal peptidase TraF</fullName>
    </submittedName>
</protein>
<keyword evidence="4" id="KW-0574">Periplasm</keyword>
<evidence type="ECO:0000256" key="5">
    <source>
        <dbReference type="ARBA" id="ARBA00022971"/>
    </source>
</evidence>
<evidence type="ECO:0000256" key="2">
    <source>
        <dbReference type="ARBA" id="ARBA00005849"/>
    </source>
</evidence>
<sequence>MKKLSAIISIFLISLIVVGTLFHAMGFRINLTESIPIGLYRVTSEAPIKNTYVIFCPDNRESFGLARDRGYIDHGLYCDGYGYLMKKVVAVSGDILSVTNKGVFVNHILTPYSKPKLQDGMKRDLPQWQVMNYQLQKDEVMTMTSQSEWSFDGRYYGLVHTKQIKGMITPIWVINKRGNTHES</sequence>
<dbReference type="RefSeq" id="WP_252581111.1">
    <property type="nucleotide sequence ID" value="NZ_CP071527.1"/>
</dbReference>
<dbReference type="NCBIfam" id="TIGR02771">
    <property type="entry name" value="TraF_Ti"/>
    <property type="match status" value="1"/>
</dbReference>
<evidence type="ECO:0000256" key="1">
    <source>
        <dbReference type="ARBA" id="ARBA00004418"/>
    </source>
</evidence>
<evidence type="ECO:0000259" key="6">
    <source>
        <dbReference type="Pfam" id="PF10502"/>
    </source>
</evidence>
<accession>A0ABY4YAL7</accession>
<dbReference type="NCBIfam" id="NF010459">
    <property type="entry name" value="PRK13884.1"/>
    <property type="match status" value="1"/>
</dbReference>
<feature type="domain" description="Peptidase S26" evidence="6">
    <location>
        <begin position="5"/>
        <end position="170"/>
    </location>
</feature>
<dbReference type="Proteomes" id="UP001057474">
    <property type="component" value="Chromosome"/>
</dbReference>
<keyword evidence="8" id="KW-1185">Reference proteome</keyword>
<comment type="similarity">
    <text evidence="2">Belongs to the peptidase S26C family.</text>
</comment>
<evidence type="ECO:0000256" key="3">
    <source>
        <dbReference type="ARBA" id="ARBA00022729"/>
    </source>
</evidence>
<dbReference type="InterPro" id="IPR036286">
    <property type="entry name" value="LexA/Signal_pep-like_sf"/>
</dbReference>